<feature type="signal peptide" evidence="2">
    <location>
        <begin position="1"/>
        <end position="25"/>
    </location>
</feature>
<evidence type="ECO:0000256" key="1">
    <source>
        <dbReference type="ARBA" id="ARBA00022729"/>
    </source>
</evidence>
<protein>
    <submittedName>
        <fullName evidence="3">ABC transporter substrate-binding protein</fullName>
    </submittedName>
</protein>
<dbReference type="InterPro" id="IPR006059">
    <property type="entry name" value="SBP"/>
</dbReference>
<organism evidence="3 4">
    <name type="scientific">Acrocarpospora pleiomorpha</name>
    <dbReference type="NCBI Taxonomy" id="90975"/>
    <lineage>
        <taxon>Bacteria</taxon>
        <taxon>Bacillati</taxon>
        <taxon>Actinomycetota</taxon>
        <taxon>Actinomycetes</taxon>
        <taxon>Streptosporangiales</taxon>
        <taxon>Streptosporangiaceae</taxon>
        <taxon>Acrocarpospora</taxon>
    </lineage>
</organism>
<name>A0A5M3XZD6_9ACTN</name>
<keyword evidence="1 2" id="KW-0732">Signal</keyword>
<reference evidence="3 4" key="1">
    <citation type="submission" date="2019-10" db="EMBL/GenBank/DDBJ databases">
        <title>Whole genome shotgun sequence of Acrocarpospora pleiomorpha NBRC 16267.</title>
        <authorList>
            <person name="Ichikawa N."/>
            <person name="Kimura A."/>
            <person name="Kitahashi Y."/>
            <person name="Komaki H."/>
            <person name="Oguchi A."/>
        </authorList>
    </citation>
    <scope>NUCLEOTIDE SEQUENCE [LARGE SCALE GENOMIC DNA]</scope>
    <source>
        <strain evidence="3 4">NBRC 16267</strain>
    </source>
</reference>
<dbReference type="AlphaFoldDB" id="A0A5M3XZD6"/>
<evidence type="ECO:0000256" key="2">
    <source>
        <dbReference type="SAM" id="SignalP"/>
    </source>
</evidence>
<proteinExistence type="predicted"/>
<comment type="caution">
    <text evidence="3">The sequence shown here is derived from an EMBL/GenBank/DDBJ whole genome shotgun (WGS) entry which is preliminary data.</text>
</comment>
<keyword evidence="4" id="KW-1185">Reference proteome</keyword>
<dbReference type="Gene3D" id="3.40.190.10">
    <property type="entry name" value="Periplasmic binding protein-like II"/>
    <property type="match status" value="2"/>
</dbReference>
<evidence type="ECO:0000313" key="3">
    <source>
        <dbReference type="EMBL" id="GES25309.1"/>
    </source>
</evidence>
<dbReference type="PANTHER" id="PTHR30006">
    <property type="entry name" value="THIAMINE-BINDING PERIPLASMIC PROTEIN-RELATED"/>
    <property type="match status" value="1"/>
</dbReference>
<dbReference type="OrthoDB" id="9815444at2"/>
<dbReference type="Proteomes" id="UP000377595">
    <property type="component" value="Unassembled WGS sequence"/>
</dbReference>
<dbReference type="RefSeq" id="WP_155350087.1">
    <property type="nucleotide sequence ID" value="NZ_BAAAHM010000014.1"/>
</dbReference>
<dbReference type="EMBL" id="BLAF01000065">
    <property type="protein sequence ID" value="GES25309.1"/>
    <property type="molecule type" value="Genomic_DNA"/>
</dbReference>
<sequence>MTPQRQKRAVATSAALVTAAMLALAGCSSSDDPGSAPQGPIVVANWGGLASKSYQTAYLDPYTKDTGIEVQQVDAPGLFVARTKAQAAANRTEWDVLESITDSDAAFLADAGLLEPLPADLKARLIGQLGEENVTDYGYHSGGTAMLIICNTERVKVCPQSMEEFFDVEKFPQKRAIIGFNPIYPITAAQLALGVPRDKTSTTPIDVDAVFAKLEEIRPLSVIWSTVDQGTQVLEQGEADMGILYATRIYGELLPTGNYEVVWADGAQAQGTTVVLKHAPHMKAAWNLVEWNATHPKEQAQFSVLAQKTAIDPASLEFVPADQRERFANAPEHDGELAVPNAVDYNAKFDKINQRFQEFISGPGNSIGG</sequence>
<dbReference type="Pfam" id="PF13416">
    <property type="entry name" value="SBP_bac_8"/>
    <property type="match status" value="1"/>
</dbReference>
<evidence type="ECO:0000313" key="4">
    <source>
        <dbReference type="Proteomes" id="UP000377595"/>
    </source>
</evidence>
<feature type="chain" id="PRO_5039323869" evidence="2">
    <location>
        <begin position="26"/>
        <end position="369"/>
    </location>
</feature>
<dbReference type="SUPFAM" id="SSF53850">
    <property type="entry name" value="Periplasmic binding protein-like II"/>
    <property type="match status" value="1"/>
</dbReference>
<gene>
    <name evidence="3" type="ORF">Aple_082080</name>
</gene>
<accession>A0A5M3XZD6</accession>
<dbReference type="PROSITE" id="PS51257">
    <property type="entry name" value="PROKAR_LIPOPROTEIN"/>
    <property type="match status" value="1"/>
</dbReference>